<feature type="compositionally biased region" description="Basic and acidic residues" evidence="1">
    <location>
        <begin position="314"/>
        <end position="327"/>
    </location>
</feature>
<name>A0ABU1PMM7_9PSEU</name>
<feature type="compositionally biased region" description="Basic and acidic residues" evidence="1">
    <location>
        <begin position="186"/>
        <end position="202"/>
    </location>
</feature>
<feature type="region of interest" description="Disordered" evidence="1">
    <location>
        <begin position="304"/>
        <end position="384"/>
    </location>
</feature>
<dbReference type="InterPro" id="IPR025295">
    <property type="entry name" value="eCIS_core_dom"/>
</dbReference>
<comment type="caution">
    <text evidence="3">The sequence shown here is derived from an EMBL/GenBank/DDBJ whole genome shotgun (WGS) entry which is preliminary data.</text>
</comment>
<evidence type="ECO:0000259" key="2">
    <source>
        <dbReference type="Pfam" id="PF13699"/>
    </source>
</evidence>
<evidence type="ECO:0000256" key="1">
    <source>
        <dbReference type="SAM" id="MobiDB-lite"/>
    </source>
</evidence>
<dbReference type="Pfam" id="PF13699">
    <property type="entry name" value="eCIS_core"/>
    <property type="match status" value="1"/>
</dbReference>
<feature type="compositionally biased region" description="Basic residues" evidence="1">
    <location>
        <begin position="1"/>
        <end position="11"/>
    </location>
</feature>
<organism evidence="3 4">
    <name type="scientific">Saccharothrix longispora</name>
    <dbReference type="NCBI Taxonomy" id="33920"/>
    <lineage>
        <taxon>Bacteria</taxon>
        <taxon>Bacillati</taxon>
        <taxon>Actinomycetota</taxon>
        <taxon>Actinomycetes</taxon>
        <taxon>Pseudonocardiales</taxon>
        <taxon>Pseudonocardiaceae</taxon>
        <taxon>Saccharothrix</taxon>
    </lineage>
</organism>
<dbReference type="EMBL" id="JAVDSG010000001">
    <property type="protein sequence ID" value="MDR6591922.1"/>
    <property type="molecule type" value="Genomic_DNA"/>
</dbReference>
<feature type="compositionally biased region" description="Low complexity" evidence="1">
    <location>
        <begin position="339"/>
        <end position="350"/>
    </location>
</feature>
<feature type="region of interest" description="Disordered" evidence="1">
    <location>
        <begin position="1"/>
        <end position="24"/>
    </location>
</feature>
<reference evidence="3 4" key="1">
    <citation type="submission" date="2023-07" db="EMBL/GenBank/DDBJ databases">
        <title>Sequencing the genomes of 1000 actinobacteria strains.</title>
        <authorList>
            <person name="Klenk H.-P."/>
        </authorList>
    </citation>
    <scope>NUCLEOTIDE SEQUENCE [LARGE SCALE GENOMIC DNA]</scope>
    <source>
        <strain evidence="3 4">DSM 43749</strain>
    </source>
</reference>
<dbReference type="Proteomes" id="UP001268819">
    <property type="component" value="Unassembled WGS sequence"/>
</dbReference>
<feature type="domain" description="eCIS core" evidence="2">
    <location>
        <begin position="77"/>
        <end position="148"/>
    </location>
</feature>
<sequence>MTHAHHHHRHGTGHDVPLPGADRPATRVDELLNLQRTAGNAAVARMVELLRQDGAAGEPPPVQRSTVHDVLRRPGTPLDAGTRADMEARLGADFSGVRVHADATAARSAEEIGARAYTSGDHVVIGRGGGDPHTLAHELTHVIQQRQGAVSGTDNGDGLRVSDPSDRFERAAEANATEALSTPAPEPRHTPHDHASHDHGGDHGGGGGDEPAVQRSPATWRVSPDVNAVLNEPSTWNPMSHWPAIVNRVRAYLRLPNTDFTTRGRLIAELRVAMGEWTQNQDNRTSADRNPEQTTRRRALINALAPLLDNEDREVDHLRRQADDPSYDRPSGQAPPAPASAGPSRTPTAPMAIGIPGRSGAVPDDLSDDDTAHARQPAQAPGQPYSRVMRRYQNVPSLPQGVQVHAHLTREQYRAGIHNDGLVRGRRQGVGLAPEGFAEETVGPPDRNNIYVLSGGGAAAFVSQDLGGDAAPIGVVSDSNVDFMQDNNYRGGGAHMYPGDAPPVRDTQPGDLGPFSFTLPATPQTRAGITDFLNRRLPANAQLTEAEAVTRVAAALFRDHPMYLADYLD</sequence>
<dbReference type="RefSeq" id="WP_310302800.1">
    <property type="nucleotide sequence ID" value="NZ_BAAAXB010000001.1"/>
</dbReference>
<keyword evidence="4" id="KW-1185">Reference proteome</keyword>
<evidence type="ECO:0000313" key="4">
    <source>
        <dbReference type="Proteomes" id="UP001268819"/>
    </source>
</evidence>
<accession>A0ABU1PMM7</accession>
<feature type="region of interest" description="Disordered" evidence="1">
    <location>
        <begin position="172"/>
        <end position="216"/>
    </location>
</feature>
<protein>
    <recommendedName>
        <fullName evidence="2">eCIS core domain-containing protein</fullName>
    </recommendedName>
</protein>
<proteinExistence type="predicted"/>
<evidence type="ECO:0000313" key="3">
    <source>
        <dbReference type="EMBL" id="MDR6591922.1"/>
    </source>
</evidence>
<gene>
    <name evidence="3" type="ORF">J2S66_000306</name>
</gene>